<accession>A0A0J8GB93</accession>
<comment type="caution">
    <text evidence="1">The sequence shown here is derived from an EMBL/GenBank/DDBJ whole genome shotgun (WGS) entry which is preliminary data.</text>
</comment>
<evidence type="ECO:0000313" key="2">
    <source>
        <dbReference type="Proteomes" id="UP000052258"/>
    </source>
</evidence>
<sequence>MVVLARRLGLETCPSELSVALLIVGRAVRNEEAKTLKTTKPVITFFRVLEVFFFVI</sequence>
<protein>
    <submittedName>
        <fullName evidence="1">Uncharacterized protein</fullName>
    </submittedName>
</protein>
<evidence type="ECO:0000313" key="1">
    <source>
        <dbReference type="EMBL" id="KMT59910.1"/>
    </source>
</evidence>
<dbReference type="EMBL" id="AZHO01000013">
    <property type="protein sequence ID" value="KMT59910.1"/>
    <property type="molecule type" value="Genomic_DNA"/>
</dbReference>
<proteinExistence type="predicted"/>
<name>A0A0J8GB93_9LIST</name>
<reference evidence="1 2" key="1">
    <citation type="journal article" date="2015" name="Genome Biol. Evol.">
        <title>Comparative Genomics of Listeria Sensu Lato: Genus-Wide Differences in Evolutionary Dynamics and the Progressive Gain of Complex, Potentially Pathogenicity-Related Traits through Lateral Gene Transfer.</title>
        <authorList>
            <person name="Chiara M."/>
            <person name="Caruso M."/>
            <person name="D'Erchia A.M."/>
            <person name="Manzari C."/>
            <person name="Fraccalvieri R."/>
            <person name="Goffredo E."/>
            <person name="Latorre L."/>
            <person name="Miccolupo A."/>
            <person name="Padalino I."/>
            <person name="Santagada G."/>
            <person name="Chiocco D."/>
            <person name="Pesole G."/>
            <person name="Horner D.S."/>
            <person name="Parisi A."/>
        </authorList>
    </citation>
    <scope>NUCLEOTIDE SEQUENCE [LARGE SCALE GENOMIC DNA]</scope>
    <source>
        <strain evidence="1 2">1991</strain>
    </source>
</reference>
<organism evidence="1 2">
    <name type="scientific">Listeria fleischmannii 1991</name>
    <dbReference type="NCBI Taxonomy" id="1430899"/>
    <lineage>
        <taxon>Bacteria</taxon>
        <taxon>Bacillati</taxon>
        <taxon>Bacillota</taxon>
        <taxon>Bacilli</taxon>
        <taxon>Bacillales</taxon>
        <taxon>Listeriaceae</taxon>
        <taxon>Listeria</taxon>
    </lineage>
</organism>
<gene>
    <name evidence="1" type="ORF">X560_1623</name>
</gene>
<dbReference type="AlphaFoldDB" id="A0A0J8GB93"/>
<keyword evidence="2" id="KW-1185">Reference proteome</keyword>
<dbReference type="Proteomes" id="UP000052258">
    <property type="component" value="Unassembled WGS sequence"/>
</dbReference>